<dbReference type="KEGG" id="pgm:PGRAT_25195"/>
<dbReference type="EMBL" id="CP009287">
    <property type="protein sequence ID" value="AIQ70562.1"/>
    <property type="molecule type" value="Genomic_DNA"/>
</dbReference>
<dbReference type="PANTHER" id="PTHR30146:SF109">
    <property type="entry name" value="HTH-TYPE TRANSCRIPTIONAL REGULATOR GALS"/>
    <property type="match status" value="1"/>
</dbReference>
<dbReference type="InterPro" id="IPR010982">
    <property type="entry name" value="Lambda_DNA-bd_dom_sf"/>
</dbReference>
<keyword evidence="1" id="KW-0805">Transcription regulation</keyword>
<dbReference type="InterPro" id="IPR000843">
    <property type="entry name" value="HTH_LacI"/>
</dbReference>
<evidence type="ECO:0000259" key="4">
    <source>
        <dbReference type="PROSITE" id="PS50932"/>
    </source>
</evidence>
<dbReference type="SUPFAM" id="SSF53822">
    <property type="entry name" value="Periplasmic binding protein-like I"/>
    <property type="match status" value="1"/>
</dbReference>
<dbReference type="SMART" id="SM00354">
    <property type="entry name" value="HTH_LACI"/>
    <property type="match status" value="1"/>
</dbReference>
<dbReference type="SUPFAM" id="SSF47413">
    <property type="entry name" value="lambda repressor-like DNA-binding domains"/>
    <property type="match status" value="1"/>
</dbReference>
<keyword evidence="7" id="KW-1185">Reference proteome</keyword>
<dbReference type="Gene3D" id="3.40.50.2300">
    <property type="match status" value="2"/>
</dbReference>
<dbReference type="InterPro" id="IPR028082">
    <property type="entry name" value="Peripla_BP_I"/>
</dbReference>
<evidence type="ECO:0000313" key="7">
    <source>
        <dbReference type="Proteomes" id="UP000029500"/>
    </source>
</evidence>
<dbReference type="Pfam" id="PF13377">
    <property type="entry name" value="Peripla_BP_3"/>
    <property type="match status" value="1"/>
</dbReference>
<dbReference type="Proteomes" id="UP000029500">
    <property type="component" value="Chromosome"/>
</dbReference>
<sequence>MKKLTIEDVAQKAGVSKSTVSQFLNKRFKYMSEATKNRIAEVIEELNYQPNGLARSLKQNRTHMVGIIVANIDYSLSIQCIRAIENELQRHGIQVIICNSDENADKENTHVEALVARQVDGLIIFPAGGKPSPYARLIEAEYPLVFMDRLVEGITTQSLLLDNEMAVKTAIKELTGKGHEAIAFLSLPLGEHAITPRKERMSGYKKAIEEAGLAMNDLYVCSVPREAIASALDGLLNLPQPPTALLAANDLVLGEILKYANRHSITIPGQLSVIGIDDAEFARIYNPAITTIRQPAYEMGMQAAKIMLSLIEDKESAVPITYRFPPALQQGQSVQAPPGTK</sequence>
<dbReference type="PANTHER" id="PTHR30146">
    <property type="entry name" value="LACI-RELATED TRANSCRIPTIONAL REPRESSOR"/>
    <property type="match status" value="1"/>
</dbReference>
<dbReference type="RefSeq" id="WP_025707662.1">
    <property type="nucleotide sequence ID" value="NZ_CP009287.1"/>
</dbReference>
<reference evidence="6 7" key="1">
    <citation type="submission" date="2014-08" db="EMBL/GenBank/DDBJ databases">
        <title>Comparative genomics of the Paenibacillus odorifer group.</title>
        <authorList>
            <person name="den Bakker H.C."/>
            <person name="Tsai Y.-C."/>
            <person name="Martin N."/>
            <person name="Korlach J."/>
            <person name="Wiedmann M."/>
        </authorList>
    </citation>
    <scope>NUCLEOTIDE SEQUENCE [LARGE SCALE GENOMIC DNA]</scope>
    <source>
        <strain evidence="6 7">DSM 15220</strain>
    </source>
</reference>
<dbReference type="Gene3D" id="1.10.260.40">
    <property type="entry name" value="lambda repressor-like DNA-binding domains"/>
    <property type="match status" value="1"/>
</dbReference>
<dbReference type="PROSITE" id="PS00356">
    <property type="entry name" value="HTH_LACI_1"/>
    <property type="match status" value="1"/>
</dbReference>
<dbReference type="HOGENOM" id="CLU_037628_6_1_9"/>
<evidence type="ECO:0000259" key="5">
    <source>
        <dbReference type="PROSITE" id="PS50943"/>
    </source>
</evidence>
<keyword evidence="2" id="KW-0238">DNA-binding</keyword>
<dbReference type="PROSITE" id="PS50943">
    <property type="entry name" value="HTH_CROC1"/>
    <property type="match status" value="1"/>
</dbReference>
<gene>
    <name evidence="6" type="ORF">PGRAT_25195</name>
</gene>
<dbReference type="PROSITE" id="PS50932">
    <property type="entry name" value="HTH_LACI_2"/>
    <property type="match status" value="1"/>
</dbReference>
<dbReference type="Pfam" id="PF00356">
    <property type="entry name" value="LacI"/>
    <property type="match status" value="1"/>
</dbReference>
<dbReference type="AlphaFoldDB" id="A0A089MB95"/>
<dbReference type="eggNOG" id="COG1609">
    <property type="taxonomic scope" value="Bacteria"/>
</dbReference>
<dbReference type="InterPro" id="IPR046335">
    <property type="entry name" value="LacI/GalR-like_sensor"/>
</dbReference>
<dbReference type="InterPro" id="IPR001387">
    <property type="entry name" value="Cro/C1-type_HTH"/>
</dbReference>
<dbReference type="OrthoDB" id="1639518at2"/>
<protein>
    <submittedName>
        <fullName evidence="6">LacI family transcriptional regulator</fullName>
    </submittedName>
</protein>
<feature type="domain" description="HTH lacI-type" evidence="4">
    <location>
        <begin position="4"/>
        <end position="59"/>
    </location>
</feature>
<evidence type="ECO:0000256" key="3">
    <source>
        <dbReference type="ARBA" id="ARBA00023163"/>
    </source>
</evidence>
<feature type="domain" description="HTH cro/C1-type" evidence="5">
    <location>
        <begin position="2"/>
        <end position="49"/>
    </location>
</feature>
<dbReference type="PRINTS" id="PR00036">
    <property type="entry name" value="HTHLACI"/>
</dbReference>
<evidence type="ECO:0000313" key="6">
    <source>
        <dbReference type="EMBL" id="AIQ70562.1"/>
    </source>
</evidence>
<organism evidence="6 7">
    <name type="scientific">Paenibacillus graminis</name>
    <dbReference type="NCBI Taxonomy" id="189425"/>
    <lineage>
        <taxon>Bacteria</taxon>
        <taxon>Bacillati</taxon>
        <taxon>Bacillota</taxon>
        <taxon>Bacilli</taxon>
        <taxon>Bacillales</taxon>
        <taxon>Paenibacillaceae</taxon>
        <taxon>Paenibacillus</taxon>
    </lineage>
</organism>
<keyword evidence="3" id="KW-0804">Transcription</keyword>
<accession>A0A089MB95</accession>
<evidence type="ECO:0000256" key="1">
    <source>
        <dbReference type="ARBA" id="ARBA00023015"/>
    </source>
</evidence>
<dbReference type="GO" id="GO:0000976">
    <property type="term" value="F:transcription cis-regulatory region binding"/>
    <property type="evidence" value="ECO:0007669"/>
    <property type="project" value="TreeGrafter"/>
</dbReference>
<dbReference type="CDD" id="cd19977">
    <property type="entry name" value="PBP1_EndR-like"/>
    <property type="match status" value="1"/>
</dbReference>
<dbReference type="GO" id="GO:0003700">
    <property type="term" value="F:DNA-binding transcription factor activity"/>
    <property type="evidence" value="ECO:0007669"/>
    <property type="project" value="TreeGrafter"/>
</dbReference>
<name>A0A089MB95_9BACL</name>
<dbReference type="CDD" id="cd01392">
    <property type="entry name" value="HTH_LacI"/>
    <property type="match status" value="1"/>
</dbReference>
<proteinExistence type="predicted"/>
<evidence type="ECO:0000256" key="2">
    <source>
        <dbReference type="ARBA" id="ARBA00023125"/>
    </source>
</evidence>